<dbReference type="InterPro" id="IPR004881">
    <property type="entry name" value="Ribosome_biogen_GTPase_RsgA"/>
</dbReference>
<keyword evidence="1 10" id="KW-0963">Cytoplasm</keyword>
<keyword evidence="3 10" id="KW-0479">Metal-binding</keyword>
<feature type="binding site" evidence="10">
    <location>
        <begin position="204"/>
        <end position="212"/>
    </location>
    <ligand>
        <name>GTP</name>
        <dbReference type="ChEBI" id="CHEBI:37565"/>
    </ligand>
</feature>
<keyword evidence="4 10" id="KW-0699">rRNA-binding</keyword>
<dbReference type="InterPro" id="IPR030378">
    <property type="entry name" value="G_CP_dom"/>
</dbReference>
<comment type="subcellular location">
    <subcellularLocation>
        <location evidence="10">Cytoplasm</location>
    </subcellularLocation>
</comment>
<evidence type="ECO:0000256" key="10">
    <source>
        <dbReference type="HAMAP-Rule" id="MF_01820"/>
    </source>
</evidence>
<dbReference type="EMBL" id="JBHUCX010000036">
    <property type="protein sequence ID" value="MFD1675956.1"/>
    <property type="molecule type" value="Genomic_DNA"/>
</dbReference>
<evidence type="ECO:0000256" key="1">
    <source>
        <dbReference type="ARBA" id="ARBA00022490"/>
    </source>
</evidence>
<dbReference type="SUPFAM" id="SSF50249">
    <property type="entry name" value="Nucleic acid-binding proteins"/>
    <property type="match status" value="1"/>
</dbReference>
<evidence type="ECO:0000256" key="7">
    <source>
        <dbReference type="ARBA" id="ARBA00022833"/>
    </source>
</evidence>
<reference evidence="14" key="1">
    <citation type="journal article" date="2019" name="Int. J. Syst. Evol. Microbiol.">
        <title>The Global Catalogue of Microorganisms (GCM) 10K type strain sequencing project: providing services to taxonomists for standard genome sequencing and annotation.</title>
        <authorList>
            <consortium name="The Broad Institute Genomics Platform"/>
            <consortium name="The Broad Institute Genome Sequencing Center for Infectious Disease"/>
            <person name="Wu L."/>
            <person name="Ma J."/>
        </authorList>
    </citation>
    <scope>NUCLEOTIDE SEQUENCE [LARGE SCALE GENOMIC DNA]</scope>
    <source>
        <strain evidence="14">CGMCC 1.12286</strain>
    </source>
</reference>
<proteinExistence type="inferred from homology"/>
<name>A0ABW4JHR5_9BACL</name>
<feature type="domain" description="EngC GTPase" evidence="11">
    <location>
        <begin position="113"/>
        <end position="260"/>
    </location>
</feature>
<dbReference type="Proteomes" id="UP001597079">
    <property type="component" value="Unassembled WGS sequence"/>
</dbReference>
<keyword evidence="7 10" id="KW-0862">Zinc</keyword>
<dbReference type="InterPro" id="IPR027417">
    <property type="entry name" value="P-loop_NTPase"/>
</dbReference>
<evidence type="ECO:0000256" key="4">
    <source>
        <dbReference type="ARBA" id="ARBA00022730"/>
    </source>
</evidence>
<evidence type="ECO:0000256" key="3">
    <source>
        <dbReference type="ARBA" id="ARBA00022723"/>
    </source>
</evidence>
<protein>
    <recommendedName>
        <fullName evidence="10">Small ribosomal subunit biogenesis GTPase RsgA</fullName>
        <ecNumber evidence="10">3.6.1.-</ecNumber>
    </recommendedName>
</protein>
<gene>
    <name evidence="10 13" type="primary">rsgA</name>
    <name evidence="13" type="ORF">ACFSB2_14725</name>
</gene>
<sequence length="365" mass="41235">MDLVHWGWNSIREEEFSIFKEQGFCVGRIVSEHKHLYKVMTIHGELHAEVSGKIRHDGLVLERRDLFPAVGDWVLVKIIEHEKKAIIHGFLSRMSKLSRKVSGNKVYEQIVAANIDFVFLLSSLNNEFNERRLERGLVVSWDSGAQPVIVLTKADLCTDMAAKVAAAQRVARGVSVHIISSITHDGIESLSRYLRTGSTIALLGSSGVGKSTLVNCLMGEQAQRVNDIRQDDDKGRHTTTHRELMILPNGGLIIDTPGMREIQLWEASDGLNQTYQDIEEIALGCYYKDCLHRDEPRCAVKDAVFRGELDSDRFESYKKMQSEFADLSLKRSGHIRAVAKERGGQYAQLLQSQYSKKKKGRRTLK</sequence>
<evidence type="ECO:0000256" key="8">
    <source>
        <dbReference type="ARBA" id="ARBA00022884"/>
    </source>
</evidence>
<comment type="cofactor">
    <cofactor evidence="10">
        <name>Zn(2+)</name>
        <dbReference type="ChEBI" id="CHEBI:29105"/>
    </cofactor>
    <text evidence="10">Binds 1 zinc ion per subunit.</text>
</comment>
<evidence type="ECO:0000256" key="2">
    <source>
        <dbReference type="ARBA" id="ARBA00022517"/>
    </source>
</evidence>
<dbReference type="CDD" id="cd01854">
    <property type="entry name" value="YjeQ_EngC"/>
    <property type="match status" value="1"/>
</dbReference>
<feature type="binding site" evidence="10">
    <location>
        <position position="285"/>
    </location>
    <ligand>
        <name>Zn(2+)</name>
        <dbReference type="ChEBI" id="CHEBI:29105"/>
    </ligand>
</feature>
<keyword evidence="2 10" id="KW-0690">Ribosome biogenesis</keyword>
<evidence type="ECO:0000313" key="13">
    <source>
        <dbReference type="EMBL" id="MFD1675956.1"/>
    </source>
</evidence>
<dbReference type="Pfam" id="PF03193">
    <property type="entry name" value="RsgA_GTPase"/>
    <property type="match status" value="1"/>
</dbReference>
<dbReference type="Gene3D" id="1.10.40.50">
    <property type="entry name" value="Probable gtpase engc, domain 3"/>
    <property type="match status" value="1"/>
</dbReference>
<keyword evidence="14" id="KW-1185">Reference proteome</keyword>
<evidence type="ECO:0000259" key="12">
    <source>
        <dbReference type="PROSITE" id="PS51721"/>
    </source>
</evidence>
<keyword evidence="5 10" id="KW-0547">Nucleotide-binding</keyword>
<keyword evidence="6 10" id="KW-0378">Hydrolase</keyword>
<keyword evidence="9 10" id="KW-0342">GTP-binding</keyword>
<evidence type="ECO:0000256" key="6">
    <source>
        <dbReference type="ARBA" id="ARBA00022801"/>
    </source>
</evidence>
<comment type="caution">
    <text evidence="13">The sequence shown here is derived from an EMBL/GenBank/DDBJ whole genome shotgun (WGS) entry which is preliminary data.</text>
</comment>
<evidence type="ECO:0000313" key="14">
    <source>
        <dbReference type="Proteomes" id="UP001597079"/>
    </source>
</evidence>
<dbReference type="SUPFAM" id="SSF52540">
    <property type="entry name" value="P-loop containing nucleoside triphosphate hydrolases"/>
    <property type="match status" value="1"/>
</dbReference>
<accession>A0ABW4JHR5</accession>
<organism evidence="13 14">
    <name type="scientific">Alicyclobacillus fodiniaquatilis</name>
    <dbReference type="NCBI Taxonomy" id="1661150"/>
    <lineage>
        <taxon>Bacteria</taxon>
        <taxon>Bacillati</taxon>
        <taxon>Bacillota</taxon>
        <taxon>Bacilli</taxon>
        <taxon>Bacillales</taxon>
        <taxon>Alicyclobacillaceae</taxon>
        <taxon>Alicyclobacillus</taxon>
    </lineage>
</organism>
<dbReference type="RefSeq" id="WP_377943848.1">
    <property type="nucleotide sequence ID" value="NZ_JBHUCX010000036.1"/>
</dbReference>
<dbReference type="InterPro" id="IPR012340">
    <property type="entry name" value="NA-bd_OB-fold"/>
</dbReference>
<dbReference type="PANTHER" id="PTHR32120:SF10">
    <property type="entry name" value="SMALL RIBOSOMAL SUBUNIT BIOGENESIS GTPASE RSGA"/>
    <property type="match status" value="1"/>
</dbReference>
<feature type="binding site" evidence="10">
    <location>
        <position position="290"/>
    </location>
    <ligand>
        <name>Zn(2+)</name>
        <dbReference type="ChEBI" id="CHEBI:29105"/>
    </ligand>
</feature>
<comment type="similarity">
    <text evidence="10">Belongs to the TRAFAC class YlqF/YawG GTPase family. RsgA subfamily.</text>
</comment>
<dbReference type="InterPro" id="IPR010914">
    <property type="entry name" value="RsgA_GTPase_dom"/>
</dbReference>
<dbReference type="HAMAP" id="MF_01820">
    <property type="entry name" value="GTPase_RsgA"/>
    <property type="match status" value="1"/>
</dbReference>
<dbReference type="EC" id="3.6.1.-" evidence="10"/>
<evidence type="ECO:0000259" key="11">
    <source>
        <dbReference type="PROSITE" id="PS50936"/>
    </source>
</evidence>
<feature type="binding site" evidence="10">
    <location>
        <begin position="152"/>
        <end position="155"/>
    </location>
    <ligand>
        <name>GTP</name>
        <dbReference type="ChEBI" id="CHEBI:37565"/>
    </ligand>
</feature>
<dbReference type="PANTHER" id="PTHR32120">
    <property type="entry name" value="SMALL RIBOSOMAL SUBUNIT BIOGENESIS GTPASE RSGA"/>
    <property type="match status" value="1"/>
</dbReference>
<dbReference type="PROSITE" id="PS51721">
    <property type="entry name" value="G_CP"/>
    <property type="match status" value="1"/>
</dbReference>
<evidence type="ECO:0000256" key="9">
    <source>
        <dbReference type="ARBA" id="ARBA00023134"/>
    </source>
</evidence>
<dbReference type="NCBIfam" id="TIGR00157">
    <property type="entry name" value="ribosome small subunit-dependent GTPase A"/>
    <property type="match status" value="1"/>
</dbReference>
<keyword evidence="8 10" id="KW-0694">RNA-binding</keyword>
<comment type="subunit">
    <text evidence="10">Monomer. Associates with 30S ribosomal subunit, binds 16S rRNA.</text>
</comment>
<feature type="binding site" evidence="10">
    <location>
        <position position="298"/>
    </location>
    <ligand>
        <name>Zn(2+)</name>
        <dbReference type="ChEBI" id="CHEBI:29105"/>
    </ligand>
</feature>
<dbReference type="PROSITE" id="PS50936">
    <property type="entry name" value="ENGC_GTPASE"/>
    <property type="match status" value="1"/>
</dbReference>
<dbReference type="Gene3D" id="3.40.50.300">
    <property type="entry name" value="P-loop containing nucleotide triphosphate hydrolases"/>
    <property type="match status" value="1"/>
</dbReference>
<comment type="function">
    <text evidence="10">One of several proteins that assist in the late maturation steps of the functional core of the 30S ribosomal subunit. Helps release RbfA from mature subunits. May play a role in the assembly of ribosomal proteins into the subunit. Circularly permuted GTPase that catalyzes slow GTP hydrolysis, GTPase activity is stimulated by the 30S ribosomal subunit.</text>
</comment>
<feature type="binding site" evidence="10">
    <location>
        <position position="292"/>
    </location>
    <ligand>
        <name>Zn(2+)</name>
        <dbReference type="ChEBI" id="CHEBI:29105"/>
    </ligand>
</feature>
<evidence type="ECO:0000256" key="5">
    <source>
        <dbReference type="ARBA" id="ARBA00022741"/>
    </source>
</evidence>
<feature type="domain" description="CP-type G" evidence="12">
    <location>
        <begin position="103"/>
        <end position="262"/>
    </location>
</feature>